<dbReference type="EMBL" id="FNGS01000008">
    <property type="protein sequence ID" value="SDM71822.1"/>
    <property type="molecule type" value="Genomic_DNA"/>
</dbReference>
<reference evidence="1 2" key="1">
    <citation type="submission" date="2016-10" db="EMBL/GenBank/DDBJ databases">
        <authorList>
            <person name="de Groot N.N."/>
        </authorList>
    </citation>
    <scope>NUCLEOTIDE SEQUENCE [LARGE SCALE GENOMIC DNA]</scope>
    <source>
        <strain evidence="1 2">DSM 21668</strain>
    </source>
</reference>
<dbReference type="Proteomes" id="UP000198901">
    <property type="component" value="Unassembled WGS sequence"/>
</dbReference>
<name>A0A1G9VHX7_9BACT</name>
<proteinExistence type="predicted"/>
<dbReference type="AlphaFoldDB" id="A0A1G9VHX7"/>
<sequence>MFLLFAFAFVVLLALGAVTFFLVAASQGESFRGKRLQTLSGKRPSLSEGAFIEALTEKGYDDSLVRKLYTELQWYLSEQPQFGLNPSDNAEKDYWVPEENVKDLIERLFAQVQGRRPLLADWAAWDQRTNKAPVAVLENMLRFATGR</sequence>
<accession>A0A1G9VHX7</accession>
<evidence type="ECO:0000313" key="2">
    <source>
        <dbReference type="Proteomes" id="UP000198901"/>
    </source>
</evidence>
<organism evidence="1 2">
    <name type="scientific">Siphonobacter aquaeclarae</name>
    <dbReference type="NCBI Taxonomy" id="563176"/>
    <lineage>
        <taxon>Bacteria</taxon>
        <taxon>Pseudomonadati</taxon>
        <taxon>Bacteroidota</taxon>
        <taxon>Cytophagia</taxon>
        <taxon>Cytophagales</taxon>
        <taxon>Cytophagaceae</taxon>
        <taxon>Siphonobacter</taxon>
    </lineage>
</organism>
<protein>
    <submittedName>
        <fullName evidence="1">Uncharacterized protein</fullName>
    </submittedName>
</protein>
<dbReference type="RefSeq" id="WP_093207439.1">
    <property type="nucleotide sequence ID" value="NZ_FNGS01000008.1"/>
</dbReference>
<gene>
    <name evidence="1" type="ORF">SAMN04488090_4120</name>
</gene>
<keyword evidence="2" id="KW-1185">Reference proteome</keyword>
<evidence type="ECO:0000313" key="1">
    <source>
        <dbReference type="EMBL" id="SDM71822.1"/>
    </source>
</evidence>
<dbReference type="OrthoDB" id="960541at2"/>
<dbReference type="STRING" id="563176.SAMN04488090_4120"/>